<dbReference type="Proteomes" id="UP001147830">
    <property type="component" value="Unassembled WGS sequence"/>
</dbReference>
<organism evidence="2 3">
    <name type="scientific">Thalassolituus pacificus</name>
    <dbReference type="NCBI Taxonomy" id="2975440"/>
    <lineage>
        <taxon>Bacteria</taxon>
        <taxon>Pseudomonadati</taxon>
        <taxon>Pseudomonadota</taxon>
        <taxon>Gammaproteobacteria</taxon>
        <taxon>Oceanospirillales</taxon>
        <taxon>Oceanospirillaceae</taxon>
        <taxon>Thalassolituus</taxon>
    </lineage>
</organism>
<evidence type="ECO:0000313" key="3">
    <source>
        <dbReference type="Proteomes" id="UP001147830"/>
    </source>
</evidence>
<keyword evidence="3" id="KW-1185">Reference proteome</keyword>
<dbReference type="InterPro" id="IPR023977">
    <property type="entry name" value="MbnP-like"/>
</dbReference>
<reference evidence="2" key="1">
    <citation type="journal article" date="2022" name="Front. Microbiol.">
        <title>Genome-based taxonomic rearrangement of Oceanobacter-related bacteria including the description of Thalassolituus hydrocarbonoclasticus sp. nov. and Thalassolituus pacificus sp. nov. and emended description of the genus Thalassolituus.</title>
        <authorList>
            <person name="Dong C."/>
            <person name="Wei L."/>
            <person name="Wang J."/>
            <person name="Lai Q."/>
            <person name="Huang Z."/>
            <person name="Shao Z."/>
        </authorList>
    </citation>
    <scope>NUCLEOTIDE SEQUENCE</scope>
    <source>
        <strain evidence="2">59MF3M-4</strain>
    </source>
</reference>
<gene>
    <name evidence="2" type="ORF">NYR02_02105</name>
</gene>
<dbReference type="EMBL" id="JAOANI010000009">
    <property type="protein sequence ID" value="MCT7357814.1"/>
    <property type="molecule type" value="Genomic_DNA"/>
</dbReference>
<comment type="caution">
    <text evidence="2">The sequence shown here is derived from an EMBL/GenBank/DDBJ whole genome shotgun (WGS) entry which is preliminary data.</text>
</comment>
<name>A0A9X3AQI0_9GAMM</name>
<evidence type="ECO:0000259" key="1">
    <source>
        <dbReference type="Pfam" id="PF20243"/>
    </source>
</evidence>
<dbReference type="Pfam" id="PF20243">
    <property type="entry name" value="MbnP"/>
    <property type="match status" value="1"/>
</dbReference>
<feature type="domain" description="Copper-binding protein MbnP-like" evidence="1">
    <location>
        <begin position="31"/>
        <end position="247"/>
    </location>
</feature>
<accession>A0A9X3AQI0</accession>
<dbReference type="PROSITE" id="PS51257">
    <property type="entry name" value="PROKAR_LIPOPROTEIN"/>
    <property type="match status" value="1"/>
</dbReference>
<dbReference type="AlphaFoldDB" id="A0A9X3AQI0"/>
<sequence>MEFKKLTPLMLAALLAACGGDDNDNKDNGPQAVTINFAAKVGSADLTCGENTTMVGTANSGNGSLPIIKDFRLYISSVQVAGNDGEFVNVELDQNDWQHQNVALLDFEDGSATCSSGTTATHNSISGKIPAGEYTQLRFTLGVPQELNHLDRTTAPSPLNIDGMTWSWAGGYKHARMDVAGWNIHLGTTGCTLDSNNENLDCSADRPNRPTYTFNNFSADSVVTFDYAELVSTSDITSNVNGALGCMSGETDAECAPLFSKMGLDITSGECAADGCDSQSWITLE</sequence>
<proteinExistence type="predicted"/>
<evidence type="ECO:0000313" key="2">
    <source>
        <dbReference type="EMBL" id="MCT7357814.1"/>
    </source>
</evidence>
<dbReference type="RefSeq" id="WP_260974745.1">
    <property type="nucleotide sequence ID" value="NZ_JAOANI010000009.1"/>
</dbReference>
<dbReference type="NCBIfam" id="TIGR04052">
    <property type="entry name" value="MbnP_like_WxW"/>
    <property type="match status" value="1"/>
</dbReference>
<dbReference type="InterPro" id="IPR046863">
    <property type="entry name" value="MbnP-like_dom"/>
</dbReference>
<protein>
    <submittedName>
        <fullName evidence="2">Metallo-mystery pair system four-Cys motif protein</fullName>
    </submittedName>
</protein>
<reference evidence="2" key="2">
    <citation type="submission" date="2022-08" db="EMBL/GenBank/DDBJ databases">
        <authorList>
            <person name="Dong C."/>
        </authorList>
    </citation>
    <scope>NUCLEOTIDE SEQUENCE</scope>
    <source>
        <strain evidence="2">59MF3M-4</strain>
    </source>
</reference>